<evidence type="ECO:0000313" key="5">
    <source>
        <dbReference type="Proteomes" id="UP000326546"/>
    </source>
</evidence>
<evidence type="ECO:0000259" key="3">
    <source>
        <dbReference type="Pfam" id="PF03703"/>
    </source>
</evidence>
<dbReference type="Proteomes" id="UP000326546">
    <property type="component" value="Chromosome"/>
</dbReference>
<dbReference type="RefSeq" id="WP_158061036.1">
    <property type="nucleotide sequence ID" value="NZ_CP044427.1"/>
</dbReference>
<feature type="transmembrane region" description="Helical" evidence="2">
    <location>
        <begin position="25"/>
        <end position="45"/>
    </location>
</feature>
<dbReference type="Pfam" id="PF03703">
    <property type="entry name" value="bPH_2"/>
    <property type="match status" value="1"/>
</dbReference>
<proteinExistence type="predicted"/>
<organism evidence="4 5">
    <name type="scientific">Ornithinimicrobium pratense</name>
    <dbReference type="NCBI Taxonomy" id="2593973"/>
    <lineage>
        <taxon>Bacteria</taxon>
        <taxon>Bacillati</taxon>
        <taxon>Actinomycetota</taxon>
        <taxon>Actinomycetes</taxon>
        <taxon>Micrococcales</taxon>
        <taxon>Ornithinimicrobiaceae</taxon>
        <taxon>Ornithinimicrobium</taxon>
    </lineage>
</organism>
<dbReference type="InterPro" id="IPR005182">
    <property type="entry name" value="YdbS-like_PH"/>
</dbReference>
<keyword evidence="2" id="KW-0472">Membrane</keyword>
<dbReference type="KEGG" id="serw:FY030_07900"/>
<dbReference type="OrthoDB" id="4350422at2"/>
<keyword evidence="5" id="KW-1185">Reference proteome</keyword>
<dbReference type="EMBL" id="CP044427">
    <property type="protein sequence ID" value="QFG68650.1"/>
    <property type="molecule type" value="Genomic_DNA"/>
</dbReference>
<evidence type="ECO:0000313" key="4">
    <source>
        <dbReference type="EMBL" id="QFG68650.1"/>
    </source>
</evidence>
<protein>
    <submittedName>
        <fullName evidence="4">PH domain-containing protein</fullName>
    </submittedName>
</protein>
<feature type="domain" description="YdbS-like PH" evidence="3">
    <location>
        <begin position="78"/>
        <end position="151"/>
    </location>
</feature>
<keyword evidence="2" id="KW-1133">Transmembrane helix</keyword>
<reference evidence="4 5" key="1">
    <citation type="submission" date="2019-09" db="EMBL/GenBank/DDBJ databases">
        <title>Serinicoccus pratensis sp. nov., isolated from meadow soil.</title>
        <authorList>
            <person name="Zhang W."/>
        </authorList>
    </citation>
    <scope>NUCLEOTIDE SEQUENCE [LARGE SCALE GENOMIC DNA]</scope>
    <source>
        <strain evidence="4 5">W204</strain>
    </source>
</reference>
<accession>A0A5J6V3W7</accession>
<dbReference type="PANTHER" id="PTHR37938">
    <property type="entry name" value="BLL0215 PROTEIN"/>
    <property type="match status" value="1"/>
</dbReference>
<dbReference type="PANTHER" id="PTHR37938:SF1">
    <property type="entry name" value="BLL0215 PROTEIN"/>
    <property type="match status" value="1"/>
</dbReference>
<feature type="region of interest" description="Disordered" evidence="1">
    <location>
        <begin position="161"/>
        <end position="182"/>
    </location>
</feature>
<name>A0A5J6V3W7_9MICO</name>
<evidence type="ECO:0000256" key="2">
    <source>
        <dbReference type="SAM" id="Phobius"/>
    </source>
</evidence>
<sequence length="182" mass="20521">MGLKDRNLADGEQVILNLRTHVKAILRPVLLALMLVVALVALWWFLRGEDYYAVVMWIAGAIALALAAWLVVLPILVWNAERYVITNRRVAHRTGILNRKGRDIPLHRVNDISLDKSLLDRMFGCGTLVISDATQQQGMVLHDIPQVESVQVRLHNLLYDADDGSDDGEYPPTEPPRARGRR</sequence>
<evidence type="ECO:0000256" key="1">
    <source>
        <dbReference type="SAM" id="MobiDB-lite"/>
    </source>
</evidence>
<dbReference type="AlphaFoldDB" id="A0A5J6V3W7"/>
<keyword evidence="2" id="KW-0812">Transmembrane</keyword>
<feature type="transmembrane region" description="Helical" evidence="2">
    <location>
        <begin position="51"/>
        <end position="78"/>
    </location>
</feature>
<gene>
    <name evidence="4" type="ORF">FY030_07900</name>
</gene>